<dbReference type="Pfam" id="PF03291">
    <property type="entry name" value="mRNA_G-N7_MeTrfase"/>
    <property type="match status" value="2"/>
</dbReference>
<evidence type="ECO:0000256" key="1">
    <source>
        <dbReference type="ARBA" id="ARBA00004123"/>
    </source>
</evidence>
<dbReference type="EMBL" id="WVUK01000066">
    <property type="protein sequence ID" value="KAF7488092.1"/>
    <property type="molecule type" value="Genomic_DNA"/>
</dbReference>
<dbReference type="Proteomes" id="UP000070412">
    <property type="component" value="Unassembled WGS sequence"/>
</dbReference>
<dbReference type="GO" id="GO:0003723">
    <property type="term" value="F:RNA binding"/>
    <property type="evidence" value="ECO:0007669"/>
    <property type="project" value="UniProtKB-KW"/>
</dbReference>
<keyword evidence="2 10" id="KW-0489">Methyltransferase</keyword>
<accession>A0A834R2I4</accession>
<feature type="domain" description="MRNA cap 0 methyltransferase" evidence="13">
    <location>
        <begin position="84"/>
        <end position="385"/>
    </location>
</feature>
<evidence type="ECO:0000256" key="6">
    <source>
        <dbReference type="ARBA" id="ARBA00022884"/>
    </source>
</evidence>
<dbReference type="GO" id="GO:0004482">
    <property type="term" value="F:mRNA 5'-cap (guanine-N7-)-methyltransferase activity"/>
    <property type="evidence" value="ECO:0007669"/>
    <property type="project" value="UniProtKB-EC"/>
</dbReference>
<dbReference type="InterPro" id="IPR016899">
    <property type="entry name" value="mRNA_G-N7_MeTrfase_euk"/>
</dbReference>
<keyword evidence="16" id="KW-1185">Reference proteome</keyword>
<dbReference type="PROSITE" id="PS51562">
    <property type="entry name" value="RNA_CAP0_MT"/>
    <property type="match status" value="1"/>
</dbReference>
<evidence type="ECO:0000256" key="9">
    <source>
        <dbReference type="ARBA" id="ARBA00044712"/>
    </source>
</evidence>
<feature type="site" description="mRNA cap binding" evidence="11">
    <location>
        <position position="135"/>
    </location>
</feature>
<dbReference type="SUPFAM" id="SSF53335">
    <property type="entry name" value="S-adenosyl-L-methionine-dependent methyltransferases"/>
    <property type="match status" value="1"/>
</dbReference>
<gene>
    <name evidence="14" type="ORF">SSS_2253</name>
</gene>
<reference evidence="16" key="1">
    <citation type="journal article" date="2020" name="PLoS Negl. Trop. Dis.">
        <title>High-quality nuclear genome for Sarcoptes scabiei-A critical resource for a neglected parasite.</title>
        <authorList>
            <person name="Korhonen P.K."/>
            <person name="Gasser R.B."/>
            <person name="Ma G."/>
            <person name="Wang T."/>
            <person name="Stroehlein A.J."/>
            <person name="Young N.D."/>
            <person name="Ang C.S."/>
            <person name="Fernando D.D."/>
            <person name="Lu H.C."/>
            <person name="Taylor S."/>
            <person name="Reynolds S.L."/>
            <person name="Mofiz E."/>
            <person name="Najaraj S.H."/>
            <person name="Gowda H."/>
            <person name="Madugundu A."/>
            <person name="Renuse S."/>
            <person name="Holt D."/>
            <person name="Pandey A."/>
            <person name="Papenfuss A.T."/>
            <person name="Fischer K."/>
        </authorList>
    </citation>
    <scope>NUCLEOTIDE SEQUENCE [LARGE SCALE GENOMIC DNA]</scope>
</reference>
<keyword evidence="6 10" id="KW-0694">RNA-binding</keyword>
<comment type="similarity">
    <text evidence="10">Belongs to the class I-like SAM-binding methyltransferase superfamily. mRNA cap 0 methyltransferase family.</text>
</comment>
<name>A0A834R2I4_SARSC</name>
<dbReference type="GO" id="GO:0005634">
    <property type="term" value="C:nucleus"/>
    <property type="evidence" value="ECO:0007669"/>
    <property type="project" value="UniProtKB-SubCell"/>
</dbReference>
<feature type="compositionally biased region" description="Basic and acidic residues" evidence="12">
    <location>
        <begin position="1"/>
        <end position="26"/>
    </location>
</feature>
<dbReference type="InterPro" id="IPR029063">
    <property type="entry name" value="SAM-dependent_MTases_sf"/>
</dbReference>
<feature type="site" description="mRNA cap binding" evidence="11">
    <location>
        <position position="277"/>
    </location>
</feature>
<evidence type="ECO:0000313" key="14">
    <source>
        <dbReference type="EMBL" id="KAF7488092.1"/>
    </source>
</evidence>
<dbReference type="InterPro" id="IPR004971">
    <property type="entry name" value="mRNA_G-N7_MeTrfase_dom"/>
</dbReference>
<organism evidence="14">
    <name type="scientific">Sarcoptes scabiei</name>
    <name type="common">Itch mite</name>
    <name type="synonym">Acarus scabiei</name>
    <dbReference type="NCBI Taxonomy" id="52283"/>
    <lineage>
        <taxon>Eukaryota</taxon>
        <taxon>Metazoa</taxon>
        <taxon>Ecdysozoa</taxon>
        <taxon>Arthropoda</taxon>
        <taxon>Chelicerata</taxon>
        <taxon>Arachnida</taxon>
        <taxon>Acari</taxon>
        <taxon>Acariformes</taxon>
        <taxon>Sarcoptiformes</taxon>
        <taxon>Astigmata</taxon>
        <taxon>Psoroptidia</taxon>
        <taxon>Sarcoptoidea</taxon>
        <taxon>Sarcoptidae</taxon>
        <taxon>Sarcoptinae</taxon>
        <taxon>Sarcoptes</taxon>
    </lineage>
</organism>
<evidence type="ECO:0000256" key="5">
    <source>
        <dbReference type="ARBA" id="ARBA00022691"/>
    </source>
</evidence>
<keyword evidence="7 10" id="KW-0506">mRNA capping</keyword>
<dbReference type="CDD" id="cd02440">
    <property type="entry name" value="AdoMet_MTases"/>
    <property type="match status" value="1"/>
</dbReference>
<evidence type="ECO:0000256" key="10">
    <source>
        <dbReference type="PIRNR" id="PIRNR028762"/>
    </source>
</evidence>
<keyword evidence="4 10" id="KW-0808">Transferase</keyword>
<evidence type="ECO:0000259" key="13">
    <source>
        <dbReference type="PROSITE" id="PS51562"/>
    </source>
</evidence>
<sequence length="386" mass="45349">MNSKRPKIDEFYRRSDCGSHRDRKYSSFESSKSSSDVKDSLLYDHDDDERTDKSSNNSSSSISTIVANHYNSINNNDIQERKKSRIYHMRNFNNWVKSIIIRDTIKLLRSKQTNQDSSEFIVHDLACGKGGDLTKFDKSRITHFIGSDIAEISIEHCKERYRLYQKLIKDRLRDNNIKFDMTSCQFSFHYCFESYEQVCNMVRNASENLKVGGIFCGTIPDSMEIMKRLKDCGTNEYGNDVYSIRFDQTYDEIMSDGAPLFGLKYYFHLDEVVDCPEFLVYFPVMEEICKSFGLKLIFKKRFDEFYEENHCGDENSNLLNFMEALEKYPPRDRERSMGRPSDYKHIRQYLSENVLSPSNLKSLGTLSKSEWECITLYLVFSFKKIL</sequence>
<protein>
    <recommendedName>
        <fullName evidence="10">mRNA cap guanine-N(7) methyltransferase</fullName>
        <ecNumber evidence="10">2.1.1.56</ecNumber>
    </recommendedName>
    <alternativeName>
        <fullName evidence="10">mRNA (guanine-N(7))-methyltransferase</fullName>
    </alternativeName>
    <alternativeName>
        <fullName evidence="10">mRNA cap methyltransferase</fullName>
    </alternativeName>
</protein>
<reference evidence="14" key="2">
    <citation type="submission" date="2020-01" db="EMBL/GenBank/DDBJ databases">
        <authorList>
            <person name="Korhonen P.K.K."/>
            <person name="Guangxu M.G."/>
            <person name="Wang T.W."/>
            <person name="Stroehlein A.J.S."/>
            <person name="Young N.D."/>
            <person name="Ang C.-S.A."/>
            <person name="Fernando D.W.F."/>
            <person name="Lu H.L."/>
            <person name="Taylor S.T."/>
            <person name="Ehtesham M.E.M."/>
            <person name="Najaraj S.H.N."/>
            <person name="Harsha G.H.G."/>
            <person name="Madugundu A.M."/>
            <person name="Renuse S.R."/>
            <person name="Holt D.H."/>
            <person name="Pandey A.P."/>
            <person name="Papenfuss A.P."/>
            <person name="Gasser R.B.G."/>
            <person name="Fischer K.F."/>
        </authorList>
    </citation>
    <scope>NUCLEOTIDE SEQUENCE</scope>
    <source>
        <strain evidence="14">SSS_KF_BRIS2020</strain>
    </source>
</reference>
<evidence type="ECO:0000256" key="3">
    <source>
        <dbReference type="ARBA" id="ARBA00022664"/>
    </source>
</evidence>
<feature type="compositionally biased region" description="Basic and acidic residues" evidence="12">
    <location>
        <begin position="35"/>
        <end position="53"/>
    </location>
</feature>
<keyword evidence="5 10" id="KW-0949">S-adenosyl-L-methionine</keyword>
<evidence type="ECO:0000256" key="8">
    <source>
        <dbReference type="ARBA" id="ARBA00023242"/>
    </source>
</evidence>
<dbReference type="PANTHER" id="PTHR12189:SF2">
    <property type="entry name" value="MRNA CAP GUANINE-N7 METHYLTRANSFERASE"/>
    <property type="match status" value="1"/>
</dbReference>
<reference evidence="15" key="3">
    <citation type="submission" date="2022-06" db="UniProtKB">
        <authorList>
            <consortium name="EnsemblMetazoa"/>
        </authorList>
    </citation>
    <scope>IDENTIFICATION</scope>
</reference>
<comment type="catalytic activity">
    <reaction evidence="9">
        <text>a 5'-end (5'-triphosphoguanosine)-ribonucleoside in mRNA + S-adenosyl-L-methionine = a 5'-end (N(7)-methyl 5'-triphosphoguanosine)-ribonucleoside in mRNA + S-adenosyl-L-homocysteine</text>
        <dbReference type="Rhea" id="RHEA:67008"/>
        <dbReference type="Rhea" id="RHEA-COMP:17166"/>
        <dbReference type="Rhea" id="RHEA-COMP:17167"/>
        <dbReference type="ChEBI" id="CHEBI:57856"/>
        <dbReference type="ChEBI" id="CHEBI:59789"/>
        <dbReference type="ChEBI" id="CHEBI:156461"/>
        <dbReference type="ChEBI" id="CHEBI:167617"/>
        <dbReference type="EC" id="2.1.1.56"/>
    </reaction>
</comment>
<dbReference type="EnsemblMetazoa" id="SSS_2253s_mrna">
    <property type="protein sequence ID" value="KAF7488092.1"/>
    <property type="gene ID" value="SSS_2253"/>
</dbReference>
<keyword evidence="8 10" id="KW-0539">Nucleus</keyword>
<evidence type="ECO:0000313" key="15">
    <source>
        <dbReference type="EnsemblMetazoa" id="KAF7488092.1"/>
    </source>
</evidence>
<evidence type="ECO:0000313" key="16">
    <source>
        <dbReference type="Proteomes" id="UP000070412"/>
    </source>
</evidence>
<keyword evidence="3 10" id="KW-0507">mRNA processing</keyword>
<dbReference type="Gene3D" id="3.40.50.150">
    <property type="entry name" value="Vaccinia Virus protein VP39"/>
    <property type="match status" value="1"/>
</dbReference>
<feature type="region of interest" description="Disordered" evidence="12">
    <location>
        <begin position="1"/>
        <end position="61"/>
    </location>
</feature>
<evidence type="ECO:0000256" key="12">
    <source>
        <dbReference type="SAM" id="MobiDB-lite"/>
    </source>
</evidence>
<evidence type="ECO:0000256" key="7">
    <source>
        <dbReference type="ARBA" id="ARBA00023042"/>
    </source>
</evidence>
<feature type="site" description="mRNA cap binding" evidence="11">
    <location>
        <position position="160"/>
    </location>
</feature>
<proteinExistence type="inferred from homology"/>
<feature type="binding site" evidence="11">
    <location>
        <begin position="93"/>
        <end position="94"/>
    </location>
    <ligand>
        <name>mRNA</name>
        <dbReference type="ChEBI" id="CHEBI:33699"/>
    </ligand>
</feature>
<comment type="subcellular location">
    <subcellularLocation>
        <location evidence="1 10">Nucleus</location>
    </subcellularLocation>
</comment>
<dbReference type="EC" id="2.1.1.56" evidence="10"/>
<dbReference type="PIRSF" id="PIRSF028762">
    <property type="entry name" value="ABD1"/>
    <property type="match status" value="1"/>
</dbReference>
<evidence type="ECO:0000256" key="11">
    <source>
        <dbReference type="PIRSR" id="PIRSR028762-2"/>
    </source>
</evidence>
<dbReference type="OrthoDB" id="10248867at2759"/>
<dbReference type="PANTHER" id="PTHR12189">
    <property type="entry name" value="MRNA GUANINE-7- METHYLTRANSFERASE"/>
    <property type="match status" value="1"/>
</dbReference>
<feature type="site" description="mRNA cap binding" evidence="11">
    <location>
        <position position="189"/>
    </location>
</feature>
<evidence type="ECO:0000256" key="2">
    <source>
        <dbReference type="ARBA" id="ARBA00022603"/>
    </source>
</evidence>
<evidence type="ECO:0000256" key="4">
    <source>
        <dbReference type="ARBA" id="ARBA00022679"/>
    </source>
</evidence>
<feature type="site" description="mRNA cap binding" evidence="11">
    <location>
        <position position="129"/>
    </location>
</feature>
<feature type="site" description="mRNA cap binding" evidence="11">
    <location>
        <position position="377"/>
    </location>
</feature>
<dbReference type="AlphaFoldDB" id="A0A834R2I4"/>
<dbReference type="InterPro" id="IPR039753">
    <property type="entry name" value="RG7MT1"/>
</dbReference>